<dbReference type="EMBL" id="HACA01026590">
    <property type="protein sequence ID" value="CDW43951.1"/>
    <property type="molecule type" value="Transcribed_RNA"/>
</dbReference>
<feature type="non-terminal residue" evidence="1">
    <location>
        <position position="1"/>
    </location>
</feature>
<reference evidence="1" key="1">
    <citation type="submission" date="2014-05" db="EMBL/GenBank/DDBJ databases">
        <authorList>
            <person name="Chronopoulou M."/>
        </authorList>
    </citation>
    <scope>NUCLEOTIDE SEQUENCE</scope>
    <source>
        <tissue evidence="1">Whole organism</tissue>
    </source>
</reference>
<organism evidence="1">
    <name type="scientific">Lepeophtheirus salmonis</name>
    <name type="common">Salmon louse</name>
    <name type="synonym">Caligus salmonis</name>
    <dbReference type="NCBI Taxonomy" id="72036"/>
    <lineage>
        <taxon>Eukaryota</taxon>
        <taxon>Metazoa</taxon>
        <taxon>Ecdysozoa</taxon>
        <taxon>Arthropoda</taxon>
        <taxon>Crustacea</taxon>
        <taxon>Multicrustacea</taxon>
        <taxon>Hexanauplia</taxon>
        <taxon>Copepoda</taxon>
        <taxon>Siphonostomatoida</taxon>
        <taxon>Caligidae</taxon>
        <taxon>Lepeophtheirus</taxon>
    </lineage>
</organism>
<accession>A0A0K2V1V0</accession>
<dbReference type="AlphaFoldDB" id="A0A0K2V1V0"/>
<protein>
    <submittedName>
        <fullName evidence="1">Uncharacterized protein</fullName>
    </submittedName>
</protein>
<evidence type="ECO:0000313" key="1">
    <source>
        <dbReference type="EMBL" id="CDW43951.1"/>
    </source>
</evidence>
<name>A0A0K2V1V0_LEPSM</name>
<sequence>LTTGCERHIVCIKSKANIYIFLYIRYFSNNYSIIITILNPVLQQESGNTFGLICKLRREQLNCG</sequence>
<proteinExistence type="predicted"/>